<feature type="transmembrane region" description="Helical" evidence="1">
    <location>
        <begin position="41"/>
        <end position="59"/>
    </location>
</feature>
<reference evidence="2 3" key="1">
    <citation type="submission" date="2019-01" db="EMBL/GenBank/DDBJ databases">
        <title>Nocardioides guangzhouensis sp. nov., an actinobacterium isolated from soil.</title>
        <authorList>
            <person name="Fu Y."/>
            <person name="Cai Y."/>
            <person name="Lin Z."/>
            <person name="Chen P."/>
        </authorList>
    </citation>
    <scope>NUCLEOTIDE SEQUENCE [LARGE SCALE GENOMIC DNA]</scope>
    <source>
        <strain evidence="2 3">NBRC 105384</strain>
    </source>
</reference>
<name>A0A4Q5J7W2_9ACTN</name>
<keyword evidence="1" id="KW-0812">Transmembrane</keyword>
<keyword evidence="1" id="KW-1133">Transmembrane helix</keyword>
<dbReference type="RefSeq" id="WP_129985949.1">
    <property type="nucleotide sequence ID" value="NZ_SDPU01000013.1"/>
</dbReference>
<gene>
    <name evidence="2" type="ORF">ETU37_05020</name>
</gene>
<evidence type="ECO:0000313" key="2">
    <source>
        <dbReference type="EMBL" id="RYU13889.1"/>
    </source>
</evidence>
<dbReference type="AlphaFoldDB" id="A0A4Q5J7W2"/>
<protein>
    <recommendedName>
        <fullName evidence="4">DUF3618 domain-containing protein</fullName>
    </recommendedName>
</protein>
<comment type="caution">
    <text evidence="2">The sequence shown here is derived from an EMBL/GenBank/DDBJ whole genome shotgun (WGS) entry which is preliminary data.</text>
</comment>
<keyword evidence="3" id="KW-1185">Reference proteome</keyword>
<evidence type="ECO:0000256" key="1">
    <source>
        <dbReference type="SAM" id="Phobius"/>
    </source>
</evidence>
<evidence type="ECO:0008006" key="4">
    <source>
        <dbReference type="Google" id="ProtNLM"/>
    </source>
</evidence>
<evidence type="ECO:0000313" key="3">
    <source>
        <dbReference type="Proteomes" id="UP000291189"/>
    </source>
</evidence>
<keyword evidence="1" id="KW-0472">Membrane</keyword>
<proteinExistence type="predicted"/>
<dbReference type="Proteomes" id="UP000291189">
    <property type="component" value="Unassembled WGS sequence"/>
</dbReference>
<sequence>MSSTHVDPAVAAAQAEVERNREQLAQTVDHLQQNIEAKKRPAAIVAAVALTLGVAVLVWRKRR</sequence>
<dbReference type="EMBL" id="SDPU01000013">
    <property type="protein sequence ID" value="RYU13889.1"/>
    <property type="molecule type" value="Genomic_DNA"/>
</dbReference>
<accession>A0A4Q5J7W2</accession>
<organism evidence="2 3">
    <name type="scientific">Nocardioides iriomotensis</name>
    <dbReference type="NCBI Taxonomy" id="715784"/>
    <lineage>
        <taxon>Bacteria</taxon>
        <taxon>Bacillati</taxon>
        <taxon>Actinomycetota</taxon>
        <taxon>Actinomycetes</taxon>
        <taxon>Propionibacteriales</taxon>
        <taxon>Nocardioidaceae</taxon>
        <taxon>Nocardioides</taxon>
    </lineage>
</organism>